<gene>
    <name evidence="1" type="ORF">GCM10022402_19320</name>
</gene>
<name>A0ABP7FMT7_9ACTN</name>
<proteinExistence type="predicted"/>
<organism evidence="1 2">
    <name type="scientific">Salinactinospora qingdaonensis</name>
    <dbReference type="NCBI Taxonomy" id="702744"/>
    <lineage>
        <taxon>Bacteria</taxon>
        <taxon>Bacillati</taxon>
        <taxon>Actinomycetota</taxon>
        <taxon>Actinomycetes</taxon>
        <taxon>Streptosporangiales</taxon>
        <taxon>Nocardiopsidaceae</taxon>
        <taxon>Salinactinospora</taxon>
    </lineage>
</organism>
<comment type="caution">
    <text evidence="1">The sequence shown here is derived from an EMBL/GenBank/DDBJ whole genome shotgun (WGS) entry which is preliminary data.</text>
</comment>
<reference evidence="2" key="1">
    <citation type="journal article" date="2019" name="Int. J. Syst. Evol. Microbiol.">
        <title>The Global Catalogue of Microorganisms (GCM) 10K type strain sequencing project: providing services to taxonomists for standard genome sequencing and annotation.</title>
        <authorList>
            <consortium name="The Broad Institute Genomics Platform"/>
            <consortium name="The Broad Institute Genome Sequencing Center for Infectious Disease"/>
            <person name="Wu L."/>
            <person name="Ma J."/>
        </authorList>
    </citation>
    <scope>NUCLEOTIDE SEQUENCE [LARGE SCALE GENOMIC DNA]</scope>
    <source>
        <strain evidence="2">JCM 17137</strain>
    </source>
</reference>
<keyword evidence="2" id="KW-1185">Reference proteome</keyword>
<sequence>MLWFDRLRHCVHRLRLSSCWGNGAFHKGFGHHRADSLASENEISNDRRNPLAWRAGAWSEIGVDAPAAVAPCPARSALLRGASGGDRGNQM</sequence>
<accession>A0ABP7FMT7</accession>
<dbReference type="EMBL" id="BAABDD010000007">
    <property type="protein sequence ID" value="GAA3739694.1"/>
    <property type="molecule type" value="Genomic_DNA"/>
</dbReference>
<dbReference type="Proteomes" id="UP001500908">
    <property type="component" value="Unassembled WGS sequence"/>
</dbReference>
<evidence type="ECO:0000313" key="2">
    <source>
        <dbReference type="Proteomes" id="UP001500908"/>
    </source>
</evidence>
<protein>
    <submittedName>
        <fullName evidence="1">Uncharacterized protein</fullName>
    </submittedName>
</protein>
<evidence type="ECO:0000313" key="1">
    <source>
        <dbReference type="EMBL" id="GAA3739694.1"/>
    </source>
</evidence>